<dbReference type="Proteomes" id="UP000095038">
    <property type="component" value="Unassembled WGS sequence"/>
</dbReference>
<evidence type="ECO:0000313" key="2">
    <source>
        <dbReference type="Proteomes" id="UP000095038"/>
    </source>
</evidence>
<dbReference type="EMBL" id="KV454475">
    <property type="protein sequence ID" value="ODV64156.1"/>
    <property type="molecule type" value="Genomic_DNA"/>
</dbReference>
<dbReference type="RefSeq" id="XP_020050463.1">
    <property type="nucleotide sequence ID" value="XM_020192454.1"/>
</dbReference>
<evidence type="ECO:0000313" key="1">
    <source>
        <dbReference type="EMBL" id="ODV64156.1"/>
    </source>
</evidence>
<keyword evidence="2" id="KW-1185">Reference proteome</keyword>
<reference evidence="2" key="1">
    <citation type="submission" date="2016-05" db="EMBL/GenBank/DDBJ databases">
        <title>Comparative genomics of biotechnologically important yeasts.</title>
        <authorList>
            <consortium name="DOE Joint Genome Institute"/>
            <person name="Riley R."/>
            <person name="Haridas S."/>
            <person name="Wolfe K.H."/>
            <person name="Lopes M.R."/>
            <person name="Hittinger C.T."/>
            <person name="Goker M."/>
            <person name="Salamov A."/>
            <person name="Wisecaver J."/>
            <person name="Long T.M."/>
            <person name="Aerts A.L."/>
            <person name="Barry K."/>
            <person name="Choi C."/>
            <person name="Clum A."/>
            <person name="Coughlan A.Y."/>
            <person name="Deshpande S."/>
            <person name="Douglass A.P."/>
            <person name="Hanson S.J."/>
            <person name="Klenk H.-P."/>
            <person name="Labutti K."/>
            <person name="Lapidus A."/>
            <person name="Lindquist E."/>
            <person name="Lipzen A."/>
            <person name="Meier-Kolthoff J.P."/>
            <person name="Ohm R.A."/>
            <person name="Otillar R.P."/>
            <person name="Pangilinan J."/>
            <person name="Peng Y."/>
            <person name="Rokas A."/>
            <person name="Rosa C.A."/>
            <person name="Scheuner C."/>
            <person name="Sibirny A.A."/>
            <person name="Slot J.C."/>
            <person name="Stielow J.B."/>
            <person name="Sun H."/>
            <person name="Kurtzman C.P."/>
            <person name="Blackwell M."/>
            <person name="Grigoriev I.V."/>
            <person name="Jeffries T.W."/>
        </authorList>
    </citation>
    <scope>NUCLEOTIDE SEQUENCE [LARGE SCALE GENOMIC DNA]</scope>
    <source>
        <strain evidence="2">DSM 1968</strain>
    </source>
</reference>
<organism evidence="1 2">
    <name type="scientific">Ascoidea rubescens DSM 1968</name>
    <dbReference type="NCBI Taxonomy" id="1344418"/>
    <lineage>
        <taxon>Eukaryota</taxon>
        <taxon>Fungi</taxon>
        <taxon>Dikarya</taxon>
        <taxon>Ascomycota</taxon>
        <taxon>Saccharomycotina</taxon>
        <taxon>Saccharomycetes</taxon>
        <taxon>Ascoideaceae</taxon>
        <taxon>Ascoidea</taxon>
    </lineage>
</organism>
<dbReference type="InParanoid" id="A0A1D2VRB7"/>
<gene>
    <name evidence="1" type="ORF">ASCRUDRAFT_73844</name>
</gene>
<proteinExistence type="predicted"/>
<accession>A0A1D2VRB7</accession>
<dbReference type="AlphaFoldDB" id="A0A1D2VRB7"/>
<dbReference type="GeneID" id="30966090"/>
<sequence>MLTLEQMLEVKMFMKSQLLELRALMQLFKMEEMLDTGETGEIDNVLQTLEMLETHKLLLTLISTSVDFYARQQTLEDLRARAQAEMWLRRRSQMRAMRWLLLFSPGGCSHSSFHRAVQDNLRASLISCLDFKHSAGSTKPSTIYVISKLFCFIFPTYSAQNIIWHL</sequence>
<protein>
    <submittedName>
        <fullName evidence="1">Uncharacterized protein</fullName>
    </submittedName>
</protein>
<name>A0A1D2VRB7_9ASCO</name>